<reference evidence="3 4" key="1">
    <citation type="submission" date="2019-03" db="EMBL/GenBank/DDBJ databases">
        <title>Genomic Encyclopedia of Type Strains, Phase IV (KMG-IV): sequencing the most valuable type-strain genomes for metagenomic binning, comparative biology and taxonomic classification.</title>
        <authorList>
            <person name="Goeker M."/>
        </authorList>
    </citation>
    <scope>NUCLEOTIDE SEQUENCE [LARGE SCALE GENOMIC DNA]</scope>
    <source>
        <strain evidence="3 4">DSM 104836</strain>
    </source>
</reference>
<feature type="transmembrane region" description="Helical" evidence="1">
    <location>
        <begin position="393"/>
        <end position="419"/>
    </location>
</feature>
<feature type="transmembrane region" description="Helical" evidence="1">
    <location>
        <begin position="356"/>
        <end position="381"/>
    </location>
</feature>
<evidence type="ECO:0000313" key="3">
    <source>
        <dbReference type="EMBL" id="TCS58999.1"/>
    </source>
</evidence>
<feature type="transmembrane region" description="Helical" evidence="1">
    <location>
        <begin position="167"/>
        <end position="185"/>
    </location>
</feature>
<keyword evidence="4" id="KW-1185">Reference proteome</keyword>
<feature type="transmembrane region" description="Helical" evidence="1">
    <location>
        <begin position="260"/>
        <end position="281"/>
    </location>
</feature>
<dbReference type="AlphaFoldDB" id="A0A4R3J3Q5"/>
<feature type="transmembrane region" description="Helical" evidence="1">
    <location>
        <begin position="78"/>
        <end position="98"/>
    </location>
</feature>
<accession>A0A4R3J3Q5</accession>
<keyword evidence="1" id="KW-0812">Transmembrane</keyword>
<feature type="transmembrane region" description="Helical" evidence="1">
    <location>
        <begin position="468"/>
        <end position="488"/>
    </location>
</feature>
<dbReference type="OrthoDB" id="9791872at2"/>
<feature type="transmembrane region" description="Helical" evidence="1">
    <location>
        <begin position="205"/>
        <end position="222"/>
    </location>
</feature>
<feature type="transmembrane region" description="Helical" evidence="1">
    <location>
        <begin position="143"/>
        <end position="160"/>
    </location>
</feature>
<dbReference type="InterPro" id="IPR002823">
    <property type="entry name" value="DUF112_TM"/>
</dbReference>
<evidence type="ECO:0000259" key="2">
    <source>
        <dbReference type="Pfam" id="PF01970"/>
    </source>
</evidence>
<feature type="domain" description="DUF112" evidence="2">
    <location>
        <begin position="21"/>
        <end position="438"/>
    </location>
</feature>
<gene>
    <name evidence="3" type="ORF">EDD52_12329</name>
</gene>
<protein>
    <submittedName>
        <fullName evidence="3">Putative tricarboxylic transport membrane protein</fullName>
    </submittedName>
</protein>
<sequence length="502" mass="51935">MFGGSEAILAALASLGDPTTIMLMVGGITLGIIIGILPGLGPPIAITIALPFTFYMDAVPSIILLLSIYSAAVYGGSISAIAVGIPGTGAAIATVIDGHAMFKKGRGGEALGLSLTGSIIGGIFSVICLAFIAPLLAQIAIKFGPREFLAISIFGLVVVVRVAGENLWKGLAIGGAGIFLTTWGLDEVNGTERYTFGSYHLYEGIPFVAFLVGVFALSEVMMNAETALRKVDFDKSSLSVKLPGLKTLAKLKGTIMRSSLLGTVIGIIPGEGAAVGAFFAYSEAKRRSKNPEAFGTGEPEGVIAPETANNATVGGALVPTLTLGVPGSPAAAVLLGAFLIQGLAPGPRLFAERPDLMYSIFIGLLIINVLMIFIGLIAIRFAAQLIKVPTSVIVPSVVLLCFVGVFSVSNSLFSVGVMIASGFLGYTIRKLGYSIAPLSIGFVLGPILELSLRQSVQISDGSLLEFFASPIALGIYGVLALTILWGPIRARVKKPMEGVDDA</sequence>
<feature type="transmembrane region" description="Helical" evidence="1">
    <location>
        <begin position="52"/>
        <end position="72"/>
    </location>
</feature>
<organism evidence="3 4">
    <name type="scientific">Primorskyibacter sedentarius</name>
    <dbReference type="NCBI Taxonomy" id="745311"/>
    <lineage>
        <taxon>Bacteria</taxon>
        <taxon>Pseudomonadati</taxon>
        <taxon>Pseudomonadota</taxon>
        <taxon>Alphaproteobacteria</taxon>
        <taxon>Rhodobacterales</taxon>
        <taxon>Roseobacteraceae</taxon>
        <taxon>Primorskyibacter</taxon>
    </lineage>
</organism>
<dbReference type="RefSeq" id="WP_132248309.1">
    <property type="nucleotide sequence ID" value="NZ_SLZU01000023.1"/>
</dbReference>
<feature type="transmembrane region" description="Helical" evidence="1">
    <location>
        <begin position="323"/>
        <end position="344"/>
    </location>
</feature>
<dbReference type="Pfam" id="PF01970">
    <property type="entry name" value="TctA"/>
    <property type="match status" value="1"/>
</dbReference>
<keyword evidence="1" id="KW-0472">Membrane</keyword>
<evidence type="ECO:0000313" key="4">
    <source>
        <dbReference type="Proteomes" id="UP000295696"/>
    </source>
</evidence>
<dbReference type="Proteomes" id="UP000295696">
    <property type="component" value="Unassembled WGS sequence"/>
</dbReference>
<keyword evidence="1" id="KW-1133">Transmembrane helix</keyword>
<comment type="caution">
    <text evidence="3">The sequence shown here is derived from an EMBL/GenBank/DDBJ whole genome shotgun (WGS) entry which is preliminary data.</text>
</comment>
<dbReference type="PANTHER" id="PTHR35342:SF5">
    <property type="entry name" value="TRICARBOXYLIC TRANSPORT PROTEIN"/>
    <property type="match status" value="1"/>
</dbReference>
<dbReference type="EMBL" id="SLZU01000023">
    <property type="protein sequence ID" value="TCS58999.1"/>
    <property type="molecule type" value="Genomic_DNA"/>
</dbReference>
<proteinExistence type="predicted"/>
<feature type="transmembrane region" description="Helical" evidence="1">
    <location>
        <begin position="20"/>
        <end position="40"/>
    </location>
</feature>
<dbReference type="PANTHER" id="PTHR35342">
    <property type="entry name" value="TRICARBOXYLIC TRANSPORT PROTEIN"/>
    <property type="match status" value="1"/>
</dbReference>
<name>A0A4R3J3Q5_9RHOB</name>
<feature type="transmembrane region" description="Helical" evidence="1">
    <location>
        <begin position="110"/>
        <end position="137"/>
    </location>
</feature>
<evidence type="ECO:0000256" key="1">
    <source>
        <dbReference type="SAM" id="Phobius"/>
    </source>
</evidence>
<feature type="transmembrane region" description="Helical" evidence="1">
    <location>
        <begin position="431"/>
        <end position="448"/>
    </location>
</feature>